<protein>
    <submittedName>
        <fullName evidence="2">Uncharacterized protein</fullName>
    </submittedName>
</protein>
<proteinExistence type="predicted"/>
<evidence type="ECO:0000313" key="3">
    <source>
        <dbReference type="Proteomes" id="UP000238042"/>
    </source>
</evidence>
<dbReference type="Proteomes" id="UP000238042">
    <property type="component" value="Unassembled WGS sequence"/>
</dbReference>
<evidence type="ECO:0000256" key="1">
    <source>
        <dbReference type="SAM" id="MobiDB-lite"/>
    </source>
</evidence>
<dbReference type="AlphaFoldDB" id="A0A2S8ADX0"/>
<organism evidence="2 3">
    <name type="scientific">Apibacter adventoris</name>
    <dbReference type="NCBI Taxonomy" id="1679466"/>
    <lineage>
        <taxon>Bacteria</taxon>
        <taxon>Pseudomonadati</taxon>
        <taxon>Bacteroidota</taxon>
        <taxon>Flavobacteriia</taxon>
        <taxon>Flavobacteriales</taxon>
        <taxon>Weeksellaceae</taxon>
        <taxon>Apibacter</taxon>
    </lineage>
</organism>
<evidence type="ECO:0000313" key="2">
    <source>
        <dbReference type="EMBL" id="PQL93131.1"/>
    </source>
</evidence>
<gene>
    <name evidence="2" type="ORF">C4S77_05580</name>
</gene>
<keyword evidence="3" id="KW-1185">Reference proteome</keyword>
<name>A0A2S8ADX0_9FLAO</name>
<dbReference type="EMBL" id="PSZM01000036">
    <property type="protein sequence ID" value="PQL93131.1"/>
    <property type="molecule type" value="Genomic_DNA"/>
</dbReference>
<dbReference type="OrthoDB" id="1100725at2"/>
<feature type="region of interest" description="Disordered" evidence="1">
    <location>
        <begin position="75"/>
        <end position="116"/>
    </location>
</feature>
<sequence length="228" mass="26750">MNNQEQFQNELLKDFKDLVNELSQIKTFSGLMIHQQKIQYLYEKFIFLKQLNNLKYSQILDPVFSNSSEIQKGVSESTLEQEVDTPTSVESVEENENVSTPEFVQESNLDSDNKENFSSEENIQELQVIEKDIKLTPLNVEIAEIKPQEKTKTFEPIHLDFNDSIAFISQLFNGSKADMDKEFAVLNNTQSIEEARKWMEEMFHTYNWKNKEEFVERLSGLIINRFEL</sequence>
<accession>A0A2S8ADX0</accession>
<comment type="caution">
    <text evidence="2">The sequence shown here is derived from an EMBL/GenBank/DDBJ whole genome shotgun (WGS) entry which is preliminary data.</text>
</comment>
<reference evidence="2 3" key="1">
    <citation type="submission" date="2018-02" db="EMBL/GenBank/DDBJ databases">
        <title>Genome sequences of Apibacter spp., gut symbionts of Asian honey bees.</title>
        <authorList>
            <person name="Kwong W.K."/>
            <person name="Steele M.I."/>
            <person name="Moran N.A."/>
        </authorList>
    </citation>
    <scope>NUCLEOTIDE SEQUENCE [LARGE SCALE GENOMIC DNA]</scope>
    <source>
        <strain evidence="3">wkB301</strain>
    </source>
</reference>
<dbReference type="RefSeq" id="WP_105246684.1">
    <property type="nucleotide sequence ID" value="NZ_PSZM01000036.1"/>
</dbReference>